<comment type="pathway">
    <text evidence="1">Cofactor biosynthesis; thiamine diphosphate biosynthesis.</text>
</comment>
<proteinExistence type="predicted"/>
<dbReference type="GO" id="GO:0005737">
    <property type="term" value="C:cytoplasm"/>
    <property type="evidence" value="ECO:0007669"/>
    <property type="project" value="TreeGrafter"/>
</dbReference>
<evidence type="ECO:0000256" key="2">
    <source>
        <dbReference type="ARBA" id="ARBA00022977"/>
    </source>
</evidence>
<name>A0A7W5Z1R2_9HYPH</name>
<keyword evidence="2" id="KW-0784">Thiamine biosynthesis</keyword>
<dbReference type="EMBL" id="JACICC010000001">
    <property type="protein sequence ID" value="MBB3808436.1"/>
    <property type="molecule type" value="Genomic_DNA"/>
</dbReference>
<dbReference type="Pfam" id="PF02581">
    <property type="entry name" value="TMP-TENI"/>
    <property type="match status" value="1"/>
</dbReference>
<sequence>MSRPLPQPALLVITDRHQLAGGAAAIGEVAGAAFAAGCRWISLREKDLPVDEQVTLARDLVRRAAAFGATVTVHGAADIALMAGAHGVHLPETGDSAAARQLLGPDALIGQSVHAPAQAALIDPADVDYIIAGPVFPTASKPGYGPALGAAGLAAIVGVSQVPVLPIGGVEEESVAACLAAGASGVAVMGAVMRSPAPETVIAPLLARMQVARGL</sequence>
<protein>
    <submittedName>
        <fullName evidence="4">Thiamine-phosphate pyrophosphorylase</fullName>
        <ecNumber evidence="4">2.5.1.3</ecNumber>
    </submittedName>
</protein>
<dbReference type="InterPro" id="IPR013785">
    <property type="entry name" value="Aldolase_TIM"/>
</dbReference>
<evidence type="ECO:0000313" key="4">
    <source>
        <dbReference type="EMBL" id="MBB3808436.1"/>
    </source>
</evidence>
<evidence type="ECO:0000259" key="3">
    <source>
        <dbReference type="Pfam" id="PF02581"/>
    </source>
</evidence>
<evidence type="ECO:0000313" key="5">
    <source>
        <dbReference type="Proteomes" id="UP000537592"/>
    </source>
</evidence>
<gene>
    <name evidence="4" type="ORF">FHS81_000490</name>
</gene>
<dbReference type="EC" id="2.5.1.3" evidence="4"/>
<dbReference type="GO" id="GO:0004789">
    <property type="term" value="F:thiamine-phosphate diphosphorylase activity"/>
    <property type="evidence" value="ECO:0007669"/>
    <property type="project" value="UniProtKB-EC"/>
</dbReference>
<dbReference type="Proteomes" id="UP000537592">
    <property type="component" value="Unassembled WGS sequence"/>
</dbReference>
<accession>A0A7W5Z1R2</accession>
<dbReference type="SUPFAM" id="SSF51391">
    <property type="entry name" value="Thiamin phosphate synthase"/>
    <property type="match status" value="1"/>
</dbReference>
<keyword evidence="4" id="KW-0808">Transferase</keyword>
<dbReference type="GO" id="GO:0009228">
    <property type="term" value="P:thiamine biosynthetic process"/>
    <property type="evidence" value="ECO:0007669"/>
    <property type="project" value="UniProtKB-KW"/>
</dbReference>
<dbReference type="InterPro" id="IPR036206">
    <property type="entry name" value="ThiamineP_synth_sf"/>
</dbReference>
<organism evidence="4 5">
    <name type="scientific">Pseudochelatococcus contaminans</name>
    <dbReference type="NCBI Taxonomy" id="1538103"/>
    <lineage>
        <taxon>Bacteria</taxon>
        <taxon>Pseudomonadati</taxon>
        <taxon>Pseudomonadota</taxon>
        <taxon>Alphaproteobacteria</taxon>
        <taxon>Hyphomicrobiales</taxon>
        <taxon>Chelatococcaceae</taxon>
        <taxon>Pseudochelatococcus</taxon>
    </lineage>
</organism>
<dbReference type="InterPro" id="IPR022998">
    <property type="entry name" value="ThiamineP_synth_TenI"/>
</dbReference>
<dbReference type="AlphaFoldDB" id="A0A7W5Z1R2"/>
<comment type="caution">
    <text evidence="4">The sequence shown here is derived from an EMBL/GenBank/DDBJ whole genome shotgun (WGS) entry which is preliminary data.</text>
</comment>
<reference evidence="4 5" key="1">
    <citation type="submission" date="2020-08" db="EMBL/GenBank/DDBJ databases">
        <title>Genomic Encyclopedia of Type Strains, Phase IV (KMG-IV): sequencing the most valuable type-strain genomes for metagenomic binning, comparative biology and taxonomic classification.</title>
        <authorList>
            <person name="Goeker M."/>
        </authorList>
    </citation>
    <scope>NUCLEOTIDE SEQUENCE [LARGE SCALE GENOMIC DNA]</scope>
    <source>
        <strain evidence="4 5">DSM 28760</strain>
    </source>
</reference>
<dbReference type="PANTHER" id="PTHR20857">
    <property type="entry name" value="THIAMINE-PHOSPHATE PYROPHOSPHORYLASE"/>
    <property type="match status" value="1"/>
</dbReference>
<feature type="domain" description="Thiamine phosphate synthase/TenI" evidence="3">
    <location>
        <begin position="11"/>
        <end position="192"/>
    </location>
</feature>
<evidence type="ECO:0000256" key="1">
    <source>
        <dbReference type="ARBA" id="ARBA00004948"/>
    </source>
</evidence>
<keyword evidence="5" id="KW-1185">Reference proteome</keyword>
<dbReference type="CDD" id="cd00564">
    <property type="entry name" value="TMP_TenI"/>
    <property type="match status" value="1"/>
</dbReference>
<dbReference type="PANTHER" id="PTHR20857:SF15">
    <property type="entry name" value="THIAMINE-PHOSPHATE SYNTHASE"/>
    <property type="match status" value="1"/>
</dbReference>
<dbReference type="Gene3D" id="3.20.20.70">
    <property type="entry name" value="Aldolase class I"/>
    <property type="match status" value="1"/>
</dbReference>
<dbReference type="RefSeq" id="WP_183750428.1">
    <property type="nucleotide sequence ID" value="NZ_JACICC010000001.1"/>
</dbReference>